<dbReference type="InterPro" id="IPR052164">
    <property type="entry name" value="Anthracycline_SecMetBiosynth"/>
</dbReference>
<gene>
    <name evidence="2" type="ORF">FAB82_04255</name>
</gene>
<evidence type="ECO:0000313" key="2">
    <source>
        <dbReference type="EMBL" id="THV42821.1"/>
    </source>
</evidence>
<dbReference type="PANTHER" id="PTHR33993:SF14">
    <property type="entry name" value="GB|AAF24581.1"/>
    <property type="match status" value="1"/>
</dbReference>
<dbReference type="Pfam" id="PF00903">
    <property type="entry name" value="Glyoxalase"/>
    <property type="match status" value="2"/>
</dbReference>
<keyword evidence="3" id="KW-1185">Reference proteome</keyword>
<accession>A0A4S8QGH7</accession>
<reference evidence="2 3" key="2">
    <citation type="submission" date="2019-05" db="EMBL/GenBank/DDBJ databases">
        <title>Glycomyces buryatensis sp. nov.</title>
        <authorList>
            <person name="Nikitina E."/>
        </authorList>
    </citation>
    <scope>NUCLEOTIDE SEQUENCE [LARGE SCALE GENOMIC DNA]</scope>
    <source>
        <strain evidence="2 3">18</strain>
    </source>
</reference>
<comment type="caution">
    <text evidence="2">The sequence shown here is derived from an EMBL/GenBank/DDBJ whole genome shotgun (WGS) entry which is preliminary data.</text>
</comment>
<dbReference type="AlphaFoldDB" id="A0A4S8QGH7"/>
<dbReference type="Gene3D" id="3.10.180.10">
    <property type="entry name" value="2,3-Dihydroxybiphenyl 1,2-Dioxygenase, domain 1"/>
    <property type="match status" value="2"/>
</dbReference>
<dbReference type="InterPro" id="IPR029068">
    <property type="entry name" value="Glyas_Bleomycin-R_OHBP_Dase"/>
</dbReference>
<dbReference type="Proteomes" id="UP000308760">
    <property type="component" value="Unassembled WGS sequence"/>
</dbReference>
<dbReference type="InterPro" id="IPR004360">
    <property type="entry name" value="Glyas_Fos-R_dOase_dom"/>
</dbReference>
<dbReference type="CDD" id="cd07247">
    <property type="entry name" value="SgaA_N_like"/>
    <property type="match status" value="1"/>
</dbReference>
<protein>
    <submittedName>
        <fullName evidence="2">VOC family protein</fullName>
    </submittedName>
</protein>
<dbReference type="SUPFAM" id="SSF54593">
    <property type="entry name" value="Glyoxalase/Bleomycin resistance protein/Dihydroxybiphenyl dioxygenase"/>
    <property type="match status" value="2"/>
</dbReference>
<evidence type="ECO:0000313" key="3">
    <source>
        <dbReference type="Proteomes" id="UP000308760"/>
    </source>
</evidence>
<dbReference type="PANTHER" id="PTHR33993">
    <property type="entry name" value="GLYOXALASE-RELATED"/>
    <property type="match status" value="1"/>
</dbReference>
<organism evidence="2 3">
    <name type="scientific">Glycomyces buryatensis</name>
    <dbReference type="NCBI Taxonomy" id="2570927"/>
    <lineage>
        <taxon>Bacteria</taxon>
        <taxon>Bacillati</taxon>
        <taxon>Actinomycetota</taxon>
        <taxon>Actinomycetes</taxon>
        <taxon>Glycomycetales</taxon>
        <taxon>Glycomycetaceae</taxon>
        <taxon>Glycomyces</taxon>
    </lineage>
</organism>
<dbReference type="EMBL" id="STGY01000015">
    <property type="protein sequence ID" value="THV42821.1"/>
    <property type="molecule type" value="Genomic_DNA"/>
</dbReference>
<dbReference type="RefSeq" id="WP_136533306.1">
    <property type="nucleotide sequence ID" value="NZ_STGY01000015.1"/>
</dbReference>
<sequence>MSISIPFGAPAWVDSMTPDLAADVAFYSGLFGWKAADGGAEWGHYTELRIGETAEDGRSIGGIVPNDSERGDAPGEWNLYFLVEDCAAKAAEAEKLGARITVAPMDIGDLIFSMVQDPNGAVFGLFQAKSDEMGFKAFAEPNAPMWFEYSYDGVPAEAMKFYADLLGWDVITPPWEDPNNPRPYAALRADGAEQEFGGCHPAEGPEKDLPPQWVTMILVEDADATCAKAAELGGKVVAEPTDVPQTRIAGVQSPTGATLGVMAPR</sequence>
<dbReference type="OrthoDB" id="9793039at2"/>
<evidence type="ECO:0000259" key="1">
    <source>
        <dbReference type="PROSITE" id="PS51819"/>
    </source>
</evidence>
<reference evidence="3" key="1">
    <citation type="submission" date="2019-04" db="EMBL/GenBank/DDBJ databases">
        <title>Nocardioides xinjiangensis sp. nov.</title>
        <authorList>
            <person name="Liu S."/>
        </authorList>
    </citation>
    <scope>NUCLEOTIDE SEQUENCE [LARGE SCALE GENOMIC DNA]</scope>
    <source>
        <strain evidence="3">18</strain>
    </source>
</reference>
<dbReference type="InterPro" id="IPR037523">
    <property type="entry name" value="VOC_core"/>
</dbReference>
<name>A0A4S8QGH7_9ACTN</name>
<feature type="domain" description="VOC" evidence="1">
    <location>
        <begin position="9"/>
        <end position="128"/>
    </location>
</feature>
<dbReference type="PROSITE" id="PS51819">
    <property type="entry name" value="VOC"/>
    <property type="match status" value="1"/>
</dbReference>
<proteinExistence type="predicted"/>